<evidence type="ECO:0000259" key="2">
    <source>
        <dbReference type="PROSITE" id="PS51485"/>
    </source>
</evidence>
<keyword evidence="4" id="KW-1185">Reference proteome</keyword>
<reference evidence="3 4" key="1">
    <citation type="submission" date="2020-04" db="EMBL/GenBank/DDBJ databases">
        <title>Plant Genome Project.</title>
        <authorList>
            <person name="Zhang R.-G."/>
        </authorList>
    </citation>
    <scope>NUCLEOTIDE SEQUENCE [LARGE SCALE GENOMIC DNA]</scope>
    <source>
        <strain evidence="3">YNK0</strain>
        <tissue evidence="3">Leaf</tissue>
    </source>
</reference>
<comment type="caution">
    <text evidence="3">The sequence shown here is derived from an EMBL/GenBank/DDBJ whole genome shotgun (WGS) entry which is preliminary data.</text>
</comment>
<gene>
    <name evidence="3" type="ORF">HHK36_002528</name>
</gene>
<dbReference type="Proteomes" id="UP000655225">
    <property type="component" value="Unassembled WGS sequence"/>
</dbReference>
<dbReference type="OrthoDB" id="1839683at2759"/>
<evidence type="ECO:0000256" key="1">
    <source>
        <dbReference type="SAM" id="SignalP"/>
    </source>
</evidence>
<evidence type="ECO:0000313" key="4">
    <source>
        <dbReference type="Proteomes" id="UP000655225"/>
    </source>
</evidence>
<sequence length="296" mass="33144">MGLSSAQGLILLVTASMFAVSLAKTIVVGGSEKWHFGFNYTDWALRNSPFFINDTLVFKYDPPNSTTFPHNVYLLPNLMSFLTCDLRRAKLVADVGQGGGPKGFEFVLRKWQPHYFACTVRDGFHCNEGQMKFFVVPLPHCHGCHGAEIKMGLSSAQGLILLVTASMFAVSLAKTIVVGGSEKWHFGFNYTDWALRNSPFFINDTLVFKYNPPNSTTFPHNVYLLPNRLSFLTCDLRRAKLVADVGQGGGPKGFEFVLRKWQPHYFACTVRDGYHCNEGQMKFFVVPLPRCHGCHG</sequence>
<accession>A0A835DMV2</accession>
<feature type="domain" description="Phytocyanin" evidence="2">
    <location>
        <begin position="24"/>
        <end position="139"/>
    </location>
</feature>
<dbReference type="EMBL" id="JABCRI010000002">
    <property type="protein sequence ID" value="KAF8410008.1"/>
    <property type="molecule type" value="Genomic_DNA"/>
</dbReference>
<dbReference type="PROSITE" id="PS51485">
    <property type="entry name" value="PHYTOCYANIN"/>
    <property type="match status" value="2"/>
</dbReference>
<dbReference type="PANTHER" id="PTHR34052">
    <property type="entry name" value="GLYCINE-RICH PROTEIN-LIKE"/>
    <property type="match status" value="1"/>
</dbReference>
<dbReference type="SUPFAM" id="SSF49503">
    <property type="entry name" value="Cupredoxins"/>
    <property type="match status" value="2"/>
</dbReference>
<organism evidence="3 4">
    <name type="scientific">Tetracentron sinense</name>
    <name type="common">Spur-leaf</name>
    <dbReference type="NCBI Taxonomy" id="13715"/>
    <lineage>
        <taxon>Eukaryota</taxon>
        <taxon>Viridiplantae</taxon>
        <taxon>Streptophyta</taxon>
        <taxon>Embryophyta</taxon>
        <taxon>Tracheophyta</taxon>
        <taxon>Spermatophyta</taxon>
        <taxon>Magnoliopsida</taxon>
        <taxon>Trochodendrales</taxon>
        <taxon>Trochodendraceae</taxon>
        <taxon>Tetracentron</taxon>
    </lineage>
</organism>
<evidence type="ECO:0000313" key="3">
    <source>
        <dbReference type="EMBL" id="KAF8410008.1"/>
    </source>
</evidence>
<feature type="signal peptide" evidence="1">
    <location>
        <begin position="1"/>
        <end position="23"/>
    </location>
</feature>
<feature type="domain" description="Phytocyanin" evidence="2">
    <location>
        <begin position="174"/>
        <end position="289"/>
    </location>
</feature>
<dbReference type="PANTHER" id="PTHR34052:SF1">
    <property type="entry name" value="OS06G0216700 PROTEIN"/>
    <property type="match status" value="1"/>
</dbReference>
<dbReference type="Gene3D" id="2.60.40.420">
    <property type="entry name" value="Cupredoxins - blue copper proteins"/>
    <property type="match status" value="2"/>
</dbReference>
<protein>
    <recommendedName>
        <fullName evidence="2">Phytocyanin domain-containing protein</fullName>
    </recommendedName>
</protein>
<proteinExistence type="predicted"/>
<dbReference type="GO" id="GO:0009055">
    <property type="term" value="F:electron transfer activity"/>
    <property type="evidence" value="ECO:0007669"/>
    <property type="project" value="InterPro"/>
</dbReference>
<dbReference type="InterPro" id="IPR008972">
    <property type="entry name" value="Cupredoxin"/>
</dbReference>
<name>A0A835DMV2_TETSI</name>
<dbReference type="InterPro" id="IPR003245">
    <property type="entry name" value="Phytocyanin_dom"/>
</dbReference>
<feature type="chain" id="PRO_5032785671" description="Phytocyanin domain-containing protein" evidence="1">
    <location>
        <begin position="24"/>
        <end position="296"/>
    </location>
</feature>
<keyword evidence="1" id="KW-0732">Signal</keyword>
<dbReference type="AlphaFoldDB" id="A0A835DMV2"/>